<reference evidence="1" key="1">
    <citation type="submission" date="2021-06" db="EMBL/GenBank/DDBJ databases">
        <authorList>
            <person name="Kallberg Y."/>
            <person name="Tangrot J."/>
            <person name="Rosling A."/>
        </authorList>
    </citation>
    <scope>NUCLEOTIDE SEQUENCE</scope>
    <source>
        <strain evidence="1">CL356</strain>
    </source>
</reference>
<accession>A0ACA9NBP4</accession>
<keyword evidence="2" id="KW-1185">Reference proteome</keyword>
<sequence length="89" mass="9932">MKASSSLESLLPDLISRFYVTGHLLSERLCSFIIPMCRQDNDVDRLATNNLIVRLIEESLYYPKAVSLSAVVSWALNIVAIYESGPSLL</sequence>
<dbReference type="EMBL" id="CAJVPT010019796">
    <property type="protein sequence ID" value="CAG8643820.1"/>
    <property type="molecule type" value="Genomic_DNA"/>
</dbReference>
<feature type="non-terminal residue" evidence="1">
    <location>
        <position position="89"/>
    </location>
</feature>
<evidence type="ECO:0000313" key="2">
    <source>
        <dbReference type="Proteomes" id="UP000789525"/>
    </source>
</evidence>
<comment type="caution">
    <text evidence="1">The sequence shown here is derived from an EMBL/GenBank/DDBJ whole genome shotgun (WGS) entry which is preliminary data.</text>
</comment>
<name>A0ACA9NBP4_9GLOM</name>
<protein>
    <submittedName>
        <fullName evidence="1">2158_t:CDS:1</fullName>
    </submittedName>
</protein>
<dbReference type="Proteomes" id="UP000789525">
    <property type="component" value="Unassembled WGS sequence"/>
</dbReference>
<gene>
    <name evidence="1" type="ORF">ACOLOM_LOCUS8031</name>
</gene>
<organism evidence="1 2">
    <name type="scientific">Acaulospora colombiana</name>
    <dbReference type="NCBI Taxonomy" id="27376"/>
    <lineage>
        <taxon>Eukaryota</taxon>
        <taxon>Fungi</taxon>
        <taxon>Fungi incertae sedis</taxon>
        <taxon>Mucoromycota</taxon>
        <taxon>Glomeromycotina</taxon>
        <taxon>Glomeromycetes</taxon>
        <taxon>Diversisporales</taxon>
        <taxon>Acaulosporaceae</taxon>
        <taxon>Acaulospora</taxon>
    </lineage>
</organism>
<evidence type="ECO:0000313" key="1">
    <source>
        <dbReference type="EMBL" id="CAG8643820.1"/>
    </source>
</evidence>
<proteinExistence type="predicted"/>